<dbReference type="EMBL" id="JARKIK010000014">
    <property type="protein sequence ID" value="KAK8747708.1"/>
    <property type="molecule type" value="Genomic_DNA"/>
</dbReference>
<dbReference type="GO" id="GO:0000470">
    <property type="term" value="P:maturation of LSU-rRNA"/>
    <property type="evidence" value="ECO:0007669"/>
    <property type="project" value="TreeGrafter"/>
</dbReference>
<feature type="non-terminal residue" evidence="1">
    <location>
        <position position="248"/>
    </location>
</feature>
<dbReference type="PANTHER" id="PTHR15002">
    <property type="entry name" value="RIBOSOMAL BIOGENESIS PROTEIN LAS1L"/>
    <property type="match status" value="1"/>
</dbReference>
<proteinExistence type="predicted"/>
<reference evidence="1 2" key="1">
    <citation type="journal article" date="2024" name="BMC Genomics">
        <title>Genome assembly of redclaw crayfish (Cherax quadricarinatus) provides insights into its immune adaptation and hypoxia tolerance.</title>
        <authorList>
            <person name="Liu Z."/>
            <person name="Zheng J."/>
            <person name="Li H."/>
            <person name="Fang K."/>
            <person name="Wang S."/>
            <person name="He J."/>
            <person name="Zhou D."/>
            <person name="Weng S."/>
            <person name="Chi M."/>
            <person name="Gu Z."/>
            <person name="He J."/>
            <person name="Li F."/>
            <person name="Wang M."/>
        </authorList>
    </citation>
    <scope>NUCLEOTIDE SEQUENCE [LARGE SCALE GENOMIC DNA]</scope>
    <source>
        <strain evidence="1">ZL_2023a</strain>
    </source>
</reference>
<comment type="caution">
    <text evidence="1">The sequence shown here is derived from an EMBL/GenBank/DDBJ whole genome shotgun (WGS) entry which is preliminary data.</text>
</comment>
<keyword evidence="2" id="KW-1185">Reference proteome</keyword>
<gene>
    <name evidence="1" type="ORF">OTU49_016550</name>
</gene>
<evidence type="ECO:0000313" key="1">
    <source>
        <dbReference type="EMBL" id="KAK8747708.1"/>
    </source>
</evidence>
<dbReference type="Pfam" id="PF04031">
    <property type="entry name" value="Las1"/>
    <property type="match status" value="1"/>
</dbReference>
<accession>A0AAW0Y6R5</accession>
<evidence type="ECO:0008006" key="3">
    <source>
        <dbReference type="Google" id="ProtNLM"/>
    </source>
</evidence>
<organism evidence="1 2">
    <name type="scientific">Cherax quadricarinatus</name>
    <name type="common">Australian red claw crayfish</name>
    <dbReference type="NCBI Taxonomy" id="27406"/>
    <lineage>
        <taxon>Eukaryota</taxon>
        <taxon>Metazoa</taxon>
        <taxon>Ecdysozoa</taxon>
        <taxon>Arthropoda</taxon>
        <taxon>Crustacea</taxon>
        <taxon>Multicrustacea</taxon>
        <taxon>Malacostraca</taxon>
        <taxon>Eumalacostraca</taxon>
        <taxon>Eucarida</taxon>
        <taxon>Decapoda</taxon>
        <taxon>Pleocyemata</taxon>
        <taxon>Astacidea</taxon>
        <taxon>Parastacoidea</taxon>
        <taxon>Parastacidae</taxon>
        <taxon>Cherax</taxon>
    </lineage>
</organism>
<dbReference type="GO" id="GO:0000460">
    <property type="term" value="P:maturation of 5.8S rRNA"/>
    <property type="evidence" value="ECO:0007669"/>
    <property type="project" value="TreeGrafter"/>
</dbReference>
<dbReference type="InterPro" id="IPR007174">
    <property type="entry name" value="Las1"/>
</dbReference>
<dbReference type="GO" id="GO:0004519">
    <property type="term" value="F:endonuclease activity"/>
    <property type="evidence" value="ECO:0007669"/>
    <property type="project" value="InterPro"/>
</dbReference>
<dbReference type="GO" id="GO:0090730">
    <property type="term" value="C:Las1 complex"/>
    <property type="evidence" value="ECO:0007669"/>
    <property type="project" value="InterPro"/>
</dbReference>
<name>A0AAW0Y6R5_CHEQU</name>
<dbReference type="Proteomes" id="UP001445076">
    <property type="component" value="Unassembled WGS sequence"/>
</dbReference>
<dbReference type="AlphaFoldDB" id="A0AAW0Y6R5"/>
<protein>
    <recommendedName>
        <fullName evidence="3">LAS1-like protein</fullName>
    </recommendedName>
</protein>
<dbReference type="GO" id="GO:0030687">
    <property type="term" value="C:preribosome, large subunit precursor"/>
    <property type="evidence" value="ECO:0007669"/>
    <property type="project" value="TreeGrafter"/>
</dbReference>
<dbReference type="PANTHER" id="PTHR15002:SF0">
    <property type="entry name" value="RIBOSOMAL BIOGENESIS PROTEIN LAS1L"/>
    <property type="match status" value="1"/>
</dbReference>
<sequence length="248" mass="28936">MLTVVPWFSRQEWMDVYKAIFSDDINCWKEAKDTMLVWQARVNKLPIGIDVTLPLLEAKVLDADPTVENSVKSILLATAVQRFVSCIVKLPQTKYYQKQTMHDLARDIGLPMHLVDLRNEIIHGTGGWAGGQTIHKALETSYDWIKNYYWENEWKKMMQVMPEGYSLPLIPQDNWQKFLKLLKRYSTLVIPKSRMAEFNRKHLKRTSNDLKWALENMYAEDSQECIKALISHLLIPKAMPNLVQQLQS</sequence>
<evidence type="ECO:0000313" key="2">
    <source>
        <dbReference type="Proteomes" id="UP001445076"/>
    </source>
</evidence>